<dbReference type="RefSeq" id="WP_047884950.1">
    <property type="nucleotide sequence ID" value="NZ_CP071326.1"/>
</dbReference>
<dbReference type="OrthoDB" id="2877624at2"/>
<sequence length="177" mass="20258">MKQGIHFFTRCWEWGARHLDRLLKRVAALLLFGLMTITCVDVVGRYFFDMPLTGSVELTELLLGSLIFATLPLITWRKEHISVDLTDSIIPTGVKRVRDALFSLAVAFSLVTIGIKIWDLAVRSQRYGEITEYLEIPLYYFIYFLAISCWLTAVTSLVLCITQFCGKQYDNQEDATC</sequence>
<dbReference type="InterPro" id="IPR007387">
    <property type="entry name" value="TRAP_DctQ"/>
</dbReference>
<dbReference type="Proteomes" id="UP000035909">
    <property type="component" value="Unassembled WGS sequence"/>
</dbReference>
<evidence type="ECO:0000256" key="6">
    <source>
        <dbReference type="ARBA" id="ARBA00022989"/>
    </source>
</evidence>
<dbReference type="AlphaFoldDB" id="A0A0J1HE13"/>
<keyword evidence="7 9" id="KW-0472">Membrane</keyword>
<keyword evidence="3" id="KW-1003">Cell membrane</keyword>
<evidence type="ECO:0000256" key="1">
    <source>
        <dbReference type="ARBA" id="ARBA00004429"/>
    </source>
</evidence>
<feature type="transmembrane region" description="Helical" evidence="9">
    <location>
        <begin position="138"/>
        <end position="161"/>
    </location>
</feature>
<accession>A0A0J1HE13</accession>
<keyword evidence="5 9" id="KW-0812">Transmembrane</keyword>
<dbReference type="GO" id="GO:0005886">
    <property type="term" value="C:plasma membrane"/>
    <property type="evidence" value="ECO:0007669"/>
    <property type="project" value="UniProtKB-SubCell"/>
</dbReference>
<dbReference type="STRING" id="320778.ABT57_09275"/>
<comment type="caution">
    <text evidence="11">The sequence shown here is derived from an EMBL/GenBank/DDBJ whole genome shotgun (WGS) entry which is preliminary data.</text>
</comment>
<evidence type="ECO:0000256" key="2">
    <source>
        <dbReference type="ARBA" id="ARBA00022448"/>
    </source>
</evidence>
<keyword evidence="2 9" id="KW-0813">Transport</keyword>
<evidence type="ECO:0000313" key="12">
    <source>
        <dbReference type="Proteomes" id="UP000035909"/>
    </source>
</evidence>
<comment type="similarity">
    <text evidence="8 9">Belongs to the TRAP transporter small permease family.</text>
</comment>
<keyword evidence="4 9" id="KW-0997">Cell inner membrane</keyword>
<dbReference type="GO" id="GO:0015740">
    <property type="term" value="P:C4-dicarboxylate transport"/>
    <property type="evidence" value="ECO:0007669"/>
    <property type="project" value="TreeGrafter"/>
</dbReference>
<evidence type="ECO:0000256" key="3">
    <source>
        <dbReference type="ARBA" id="ARBA00022475"/>
    </source>
</evidence>
<feature type="transmembrane region" description="Helical" evidence="9">
    <location>
        <begin position="26"/>
        <end position="48"/>
    </location>
</feature>
<feature type="transmembrane region" description="Helical" evidence="9">
    <location>
        <begin position="60"/>
        <end position="76"/>
    </location>
</feature>
<evidence type="ECO:0000259" key="10">
    <source>
        <dbReference type="Pfam" id="PF04290"/>
    </source>
</evidence>
<evidence type="ECO:0000256" key="9">
    <source>
        <dbReference type="RuleBase" id="RU369079"/>
    </source>
</evidence>
<keyword evidence="6 9" id="KW-1133">Transmembrane helix</keyword>
<comment type="function">
    <text evidence="9">Part of the tripartite ATP-independent periplasmic (TRAP) transport system.</text>
</comment>
<feature type="transmembrane region" description="Helical" evidence="9">
    <location>
        <begin position="97"/>
        <end position="118"/>
    </location>
</feature>
<evidence type="ECO:0000256" key="8">
    <source>
        <dbReference type="ARBA" id="ARBA00038436"/>
    </source>
</evidence>
<dbReference type="PANTHER" id="PTHR35011:SF10">
    <property type="entry name" value="TRAP TRANSPORTER SMALL PERMEASE PROTEIN"/>
    <property type="match status" value="1"/>
</dbReference>
<protein>
    <recommendedName>
        <fullName evidence="9">TRAP transporter small permease protein</fullName>
    </recommendedName>
</protein>
<dbReference type="GO" id="GO:0022857">
    <property type="term" value="F:transmembrane transporter activity"/>
    <property type="evidence" value="ECO:0007669"/>
    <property type="project" value="UniProtKB-UniRule"/>
</dbReference>
<feature type="domain" description="Tripartite ATP-independent periplasmic transporters DctQ component" evidence="10">
    <location>
        <begin position="34"/>
        <end position="164"/>
    </location>
</feature>
<proteinExistence type="inferred from homology"/>
<dbReference type="Pfam" id="PF04290">
    <property type="entry name" value="DctQ"/>
    <property type="match status" value="1"/>
</dbReference>
<comment type="subcellular location">
    <subcellularLocation>
        <location evidence="1 9">Cell inner membrane</location>
        <topology evidence="1 9">Multi-pass membrane protein</topology>
    </subcellularLocation>
</comment>
<dbReference type="PANTHER" id="PTHR35011">
    <property type="entry name" value="2,3-DIKETO-L-GULONATE TRAP TRANSPORTER SMALL PERMEASE PROTEIN YIAM"/>
    <property type="match status" value="1"/>
</dbReference>
<evidence type="ECO:0000256" key="7">
    <source>
        <dbReference type="ARBA" id="ARBA00023136"/>
    </source>
</evidence>
<comment type="subunit">
    <text evidence="9">The complex comprises the extracytoplasmic solute receptor protein and the two transmembrane proteins.</text>
</comment>
<name>A0A0J1HE13_9GAMM</name>
<dbReference type="PATRIC" id="fig|320778.3.peg.2018"/>
<reference evidence="11 12" key="1">
    <citation type="submission" date="2015-05" db="EMBL/GenBank/DDBJ databases">
        <title>Photobacterium galathea sp. nov.</title>
        <authorList>
            <person name="Machado H."/>
            <person name="Gram L."/>
        </authorList>
    </citation>
    <scope>NUCLEOTIDE SEQUENCE [LARGE SCALE GENOMIC DNA]</scope>
    <source>
        <strain evidence="11 12">DSM 22954</strain>
    </source>
</reference>
<dbReference type="EMBL" id="LDOU01000007">
    <property type="protein sequence ID" value="KLV09861.1"/>
    <property type="molecule type" value="Genomic_DNA"/>
</dbReference>
<evidence type="ECO:0000256" key="5">
    <source>
        <dbReference type="ARBA" id="ARBA00022692"/>
    </source>
</evidence>
<dbReference type="InterPro" id="IPR055348">
    <property type="entry name" value="DctQ"/>
</dbReference>
<keyword evidence="12" id="KW-1185">Reference proteome</keyword>
<evidence type="ECO:0000313" key="11">
    <source>
        <dbReference type="EMBL" id="KLV09861.1"/>
    </source>
</evidence>
<organism evidence="11 12">
    <name type="scientific">Photobacterium ganghwense</name>
    <dbReference type="NCBI Taxonomy" id="320778"/>
    <lineage>
        <taxon>Bacteria</taxon>
        <taxon>Pseudomonadati</taxon>
        <taxon>Pseudomonadota</taxon>
        <taxon>Gammaproteobacteria</taxon>
        <taxon>Vibrionales</taxon>
        <taxon>Vibrionaceae</taxon>
        <taxon>Photobacterium</taxon>
    </lineage>
</organism>
<evidence type="ECO:0000256" key="4">
    <source>
        <dbReference type="ARBA" id="ARBA00022519"/>
    </source>
</evidence>
<gene>
    <name evidence="11" type="ORF">ABT57_09275</name>
</gene>